<keyword evidence="1" id="KW-1185">Reference proteome</keyword>
<organism evidence="1 2">
    <name type="scientific">Romanomermis culicivorax</name>
    <name type="common">Nematode worm</name>
    <dbReference type="NCBI Taxonomy" id="13658"/>
    <lineage>
        <taxon>Eukaryota</taxon>
        <taxon>Metazoa</taxon>
        <taxon>Ecdysozoa</taxon>
        <taxon>Nematoda</taxon>
        <taxon>Enoplea</taxon>
        <taxon>Dorylaimia</taxon>
        <taxon>Mermithida</taxon>
        <taxon>Mermithoidea</taxon>
        <taxon>Mermithidae</taxon>
        <taxon>Romanomermis</taxon>
    </lineage>
</organism>
<sequence length="60" mass="6983">MKNYNEDGELINDLDLYDILAAWTFGRQIENKDIKEGNWPKGVLQLLNNIRKQNAAPKDH</sequence>
<reference evidence="2" key="1">
    <citation type="submission" date="2022-11" db="UniProtKB">
        <authorList>
            <consortium name="WormBaseParasite"/>
        </authorList>
    </citation>
    <scope>IDENTIFICATION</scope>
</reference>
<accession>A0A915JRC2</accession>
<dbReference type="AlphaFoldDB" id="A0A915JRC2"/>
<name>A0A915JRC2_ROMCU</name>
<evidence type="ECO:0000313" key="1">
    <source>
        <dbReference type="Proteomes" id="UP000887565"/>
    </source>
</evidence>
<proteinExistence type="predicted"/>
<evidence type="ECO:0000313" key="2">
    <source>
        <dbReference type="WBParaSite" id="nRc.2.0.1.t28825-RA"/>
    </source>
</evidence>
<dbReference type="WBParaSite" id="nRc.2.0.1.t28825-RA">
    <property type="protein sequence ID" value="nRc.2.0.1.t28825-RA"/>
    <property type="gene ID" value="nRc.2.0.1.g28825"/>
</dbReference>
<dbReference type="Proteomes" id="UP000887565">
    <property type="component" value="Unplaced"/>
</dbReference>
<protein>
    <submittedName>
        <fullName evidence="2">Uncharacterized protein</fullName>
    </submittedName>
</protein>